<keyword evidence="1" id="KW-0732">Signal</keyword>
<keyword evidence="3" id="KW-1185">Reference proteome</keyword>
<feature type="chain" id="PRO_5045142927" description="Lipoprotein" evidence="1">
    <location>
        <begin position="21"/>
        <end position="239"/>
    </location>
</feature>
<dbReference type="RefSeq" id="WP_382253423.1">
    <property type="nucleotide sequence ID" value="NZ_JBHTBX010000001.1"/>
</dbReference>
<evidence type="ECO:0008006" key="4">
    <source>
        <dbReference type="Google" id="ProtNLM"/>
    </source>
</evidence>
<feature type="signal peptide" evidence="1">
    <location>
        <begin position="1"/>
        <end position="20"/>
    </location>
</feature>
<dbReference type="PROSITE" id="PS51257">
    <property type="entry name" value="PROKAR_LIPOPROTEIN"/>
    <property type="match status" value="1"/>
</dbReference>
<evidence type="ECO:0000313" key="3">
    <source>
        <dbReference type="Proteomes" id="UP001596495"/>
    </source>
</evidence>
<organism evidence="2 3">
    <name type="scientific">Hydrogenophaga bisanensis</name>
    <dbReference type="NCBI Taxonomy" id="439611"/>
    <lineage>
        <taxon>Bacteria</taxon>
        <taxon>Pseudomonadati</taxon>
        <taxon>Pseudomonadota</taxon>
        <taxon>Betaproteobacteria</taxon>
        <taxon>Burkholderiales</taxon>
        <taxon>Comamonadaceae</taxon>
        <taxon>Hydrogenophaga</taxon>
    </lineage>
</organism>
<evidence type="ECO:0000256" key="1">
    <source>
        <dbReference type="SAM" id="SignalP"/>
    </source>
</evidence>
<proteinExistence type="predicted"/>
<gene>
    <name evidence="2" type="ORF">ACFQNJ_02020</name>
</gene>
<accession>A0ABW2R4M1</accession>
<name>A0ABW2R4M1_9BURK</name>
<reference evidence="3" key="1">
    <citation type="journal article" date="2019" name="Int. J. Syst. Evol. Microbiol.">
        <title>The Global Catalogue of Microorganisms (GCM) 10K type strain sequencing project: providing services to taxonomists for standard genome sequencing and annotation.</title>
        <authorList>
            <consortium name="The Broad Institute Genomics Platform"/>
            <consortium name="The Broad Institute Genome Sequencing Center for Infectious Disease"/>
            <person name="Wu L."/>
            <person name="Ma J."/>
        </authorList>
    </citation>
    <scope>NUCLEOTIDE SEQUENCE [LARGE SCALE GENOMIC DNA]</scope>
    <source>
        <strain evidence="3">CCUG 54518</strain>
    </source>
</reference>
<protein>
    <recommendedName>
        <fullName evidence="4">Lipoprotein</fullName>
    </recommendedName>
</protein>
<evidence type="ECO:0000313" key="2">
    <source>
        <dbReference type="EMBL" id="MFC7433283.1"/>
    </source>
</evidence>
<dbReference type="EMBL" id="JBHTBX010000001">
    <property type="protein sequence ID" value="MFC7433283.1"/>
    <property type="molecule type" value="Genomic_DNA"/>
</dbReference>
<sequence length="239" mass="25645">MTRIAVLLTGAALLSGCATTPSYQNPNIADPIAAKRQFDIDDGYCTGVSSGSVPMPMVRTYVPGQQAYKINGTGSMFTPGVGTSSYGYQARVTPVPNPGAAFATGMANGMNMGIAMRAAQDRQRVYHGCMVSLGWSNDPEVLAAASKPNAPAKEPAGQDVDEERWRQAIETFLDMEAASPGGIDYRKDPAKMDLLDATVRALGRDPRHQDKLMSWFLMEANRMVKTAYGQANLLESTAK</sequence>
<comment type="caution">
    <text evidence="2">The sequence shown here is derived from an EMBL/GenBank/DDBJ whole genome shotgun (WGS) entry which is preliminary data.</text>
</comment>
<dbReference type="Proteomes" id="UP001596495">
    <property type="component" value="Unassembled WGS sequence"/>
</dbReference>